<dbReference type="EMBL" id="CP051685">
    <property type="protein sequence ID" value="QJE00090.1"/>
    <property type="molecule type" value="Genomic_DNA"/>
</dbReference>
<name>A0A7Z2VVW0_9BURK</name>
<dbReference type="GO" id="GO:0016616">
    <property type="term" value="F:oxidoreductase activity, acting on the CH-OH group of donors, NAD or NADP as acceptor"/>
    <property type="evidence" value="ECO:0007669"/>
    <property type="project" value="TreeGrafter"/>
</dbReference>
<dbReference type="CDD" id="cd05325">
    <property type="entry name" value="carb_red_sniffer_like_SDR_c"/>
    <property type="match status" value="1"/>
</dbReference>
<dbReference type="SUPFAM" id="SSF51735">
    <property type="entry name" value="NAD(P)-binding Rossmann-fold domains"/>
    <property type="match status" value="1"/>
</dbReference>
<accession>A0A7Z2VVW0</accession>
<dbReference type="InterPro" id="IPR036291">
    <property type="entry name" value="NAD(P)-bd_dom_sf"/>
</dbReference>
<dbReference type="AlphaFoldDB" id="A0A7Z2VVW0"/>
<keyword evidence="2" id="KW-1185">Reference proteome</keyword>
<dbReference type="PRINTS" id="PR00081">
    <property type="entry name" value="GDHRDH"/>
</dbReference>
<protein>
    <submittedName>
        <fullName evidence="1">SDR family oxidoreductase</fullName>
    </submittedName>
</protein>
<dbReference type="InterPro" id="IPR002347">
    <property type="entry name" value="SDR_fam"/>
</dbReference>
<dbReference type="PANTHER" id="PTHR45458">
    <property type="entry name" value="SHORT-CHAIN DEHYDROGENASE/REDUCTASE SDR"/>
    <property type="match status" value="1"/>
</dbReference>
<dbReference type="KEGG" id="mfy:HH212_08660"/>
<reference evidence="1 2" key="1">
    <citation type="submission" date="2020-04" db="EMBL/GenBank/DDBJ databases">
        <title>Genome sequencing of novel species.</title>
        <authorList>
            <person name="Heo J."/>
            <person name="Kim S.-J."/>
            <person name="Kim J.-S."/>
            <person name="Hong S.-B."/>
            <person name="Kwon S.-W."/>
        </authorList>
    </citation>
    <scope>NUCLEOTIDE SEQUENCE [LARGE SCALE GENOMIC DNA]</scope>
    <source>
        <strain evidence="1 2">GN2-R2</strain>
    </source>
</reference>
<dbReference type="RefSeq" id="WP_170202123.1">
    <property type="nucleotide sequence ID" value="NZ_CP051685.1"/>
</dbReference>
<dbReference type="Gene3D" id="3.40.50.720">
    <property type="entry name" value="NAD(P)-binding Rossmann-like Domain"/>
    <property type="match status" value="1"/>
</dbReference>
<evidence type="ECO:0000313" key="2">
    <source>
        <dbReference type="Proteomes" id="UP000502415"/>
    </source>
</evidence>
<evidence type="ECO:0000313" key="1">
    <source>
        <dbReference type="EMBL" id="QJE00090.1"/>
    </source>
</evidence>
<dbReference type="InterPro" id="IPR052184">
    <property type="entry name" value="SDR_enzymes"/>
</dbReference>
<organism evidence="1 2">
    <name type="scientific">Massilia forsythiae</name>
    <dbReference type="NCBI Taxonomy" id="2728020"/>
    <lineage>
        <taxon>Bacteria</taxon>
        <taxon>Pseudomonadati</taxon>
        <taxon>Pseudomonadota</taxon>
        <taxon>Betaproteobacteria</taxon>
        <taxon>Burkholderiales</taxon>
        <taxon>Oxalobacteraceae</taxon>
        <taxon>Telluria group</taxon>
        <taxon>Massilia</taxon>
    </lineage>
</organism>
<dbReference type="NCBIfam" id="NF005403">
    <property type="entry name" value="PRK06953.1"/>
    <property type="match status" value="1"/>
</dbReference>
<dbReference type="Pfam" id="PF00106">
    <property type="entry name" value="adh_short"/>
    <property type="match status" value="1"/>
</dbReference>
<dbReference type="PANTHER" id="PTHR45458:SF1">
    <property type="entry name" value="SHORT CHAIN DEHYDROGENASE"/>
    <property type="match status" value="1"/>
</dbReference>
<gene>
    <name evidence="1" type="ORF">HH212_08660</name>
</gene>
<sequence length="222" mass="23210">MPTALIIGASRGIGHELARQYRADGWRVIATARQAGDCDALRRLGAEAHQADVTNAESIGGLGWRLDDEKIDAAWLVAGVYGPRHDGFPTAQEFDGVMHTNVLAAMRLLPIVAPLVLPTRGKVAVISSRMGSIGERDSPSGSLYRASKAALNSVLADAALAWGPQGATCLAFHPGWVQTDMGGAGAALTVQDSVRALRATLAAATPAQNGSFLNYDGTPIAW</sequence>
<dbReference type="Proteomes" id="UP000502415">
    <property type="component" value="Chromosome"/>
</dbReference>
<proteinExistence type="predicted"/>